<evidence type="ECO:0000313" key="11">
    <source>
        <dbReference type="Proteomes" id="UP000001822"/>
    </source>
</evidence>
<dbReference type="SMART" id="SM00387">
    <property type="entry name" value="HATPase_c"/>
    <property type="match status" value="1"/>
</dbReference>
<accession>A0A6N4SUG4</accession>
<dbReference type="GO" id="GO:0004673">
    <property type="term" value="F:protein histidine kinase activity"/>
    <property type="evidence" value="ECO:0007669"/>
    <property type="project" value="UniProtKB-EC"/>
</dbReference>
<dbReference type="InterPro" id="IPR036890">
    <property type="entry name" value="HATPase_C_sf"/>
</dbReference>
<keyword evidence="6" id="KW-0067">ATP-binding</keyword>
<keyword evidence="7" id="KW-0902">Two-component regulatory system</keyword>
<feature type="transmembrane region" description="Helical" evidence="8">
    <location>
        <begin position="185"/>
        <end position="206"/>
    </location>
</feature>
<dbReference type="SUPFAM" id="SSF55874">
    <property type="entry name" value="ATPase domain of HSP90 chaperone/DNA topoisomerase II/histidine kinase"/>
    <property type="match status" value="1"/>
</dbReference>
<evidence type="ECO:0000256" key="6">
    <source>
        <dbReference type="ARBA" id="ARBA00022840"/>
    </source>
</evidence>
<evidence type="ECO:0000259" key="9">
    <source>
        <dbReference type="PROSITE" id="PS50109"/>
    </source>
</evidence>
<dbReference type="PANTHER" id="PTHR43065:SF46">
    <property type="entry name" value="C4-DICARBOXYLATE TRANSPORT SENSOR PROTEIN DCTB"/>
    <property type="match status" value="1"/>
</dbReference>
<name>A0A6N4SUG4_CYTH3</name>
<dbReference type="Gene3D" id="3.30.565.10">
    <property type="entry name" value="Histidine kinase-like ATPase, C-terminal domain"/>
    <property type="match status" value="1"/>
</dbReference>
<keyword evidence="3 10" id="KW-0808">Transferase</keyword>
<evidence type="ECO:0000256" key="8">
    <source>
        <dbReference type="SAM" id="Phobius"/>
    </source>
</evidence>
<dbReference type="RefSeq" id="WP_011586156.1">
    <property type="nucleotide sequence ID" value="NC_008255.1"/>
</dbReference>
<dbReference type="AlphaFoldDB" id="A0A6N4SUG4"/>
<reference evidence="10 11" key="1">
    <citation type="journal article" date="2007" name="Appl. Environ. Microbiol.">
        <title>Genome sequence of the cellulolytic gliding bacterium Cytophaga hutchinsonii.</title>
        <authorList>
            <person name="Xie G."/>
            <person name="Bruce D.C."/>
            <person name="Challacombe J.F."/>
            <person name="Chertkov O."/>
            <person name="Detter J.C."/>
            <person name="Gilna P."/>
            <person name="Han C.S."/>
            <person name="Lucas S."/>
            <person name="Misra M."/>
            <person name="Myers G.L."/>
            <person name="Richardson P."/>
            <person name="Tapia R."/>
            <person name="Thayer N."/>
            <person name="Thompson L.S."/>
            <person name="Brettin T.S."/>
            <person name="Henrissat B."/>
            <person name="Wilson D.B."/>
            <person name="McBride M.J."/>
        </authorList>
    </citation>
    <scope>NUCLEOTIDE SEQUENCE [LARGE SCALE GENOMIC DNA]</scope>
    <source>
        <strain evidence="11">ATCC 33406 / DSM 1761 / CIP 103989 / NBRC 15051 / NCIMB 9469 / D465</strain>
    </source>
</reference>
<dbReference type="InterPro" id="IPR011623">
    <property type="entry name" value="7TMR_DISM_rcpt_extracell_dom1"/>
</dbReference>
<feature type="transmembrane region" description="Helical" evidence="8">
    <location>
        <begin position="336"/>
        <end position="361"/>
    </location>
</feature>
<dbReference type="GO" id="GO:0005524">
    <property type="term" value="F:ATP binding"/>
    <property type="evidence" value="ECO:0007669"/>
    <property type="project" value="UniProtKB-KW"/>
</dbReference>
<dbReference type="InterPro" id="IPR003594">
    <property type="entry name" value="HATPase_dom"/>
</dbReference>
<evidence type="ECO:0000313" key="10">
    <source>
        <dbReference type="EMBL" id="ABG60046.1"/>
    </source>
</evidence>
<dbReference type="EMBL" id="CP000383">
    <property type="protein sequence ID" value="ABG60046.1"/>
    <property type="molecule type" value="Genomic_DNA"/>
</dbReference>
<dbReference type="PROSITE" id="PS50109">
    <property type="entry name" value="HIS_KIN"/>
    <property type="match status" value="1"/>
</dbReference>
<keyword evidence="4" id="KW-0547">Nucleotide-binding</keyword>
<dbReference type="InterPro" id="IPR004358">
    <property type="entry name" value="Sig_transdc_His_kin-like_C"/>
</dbReference>
<evidence type="ECO:0000256" key="1">
    <source>
        <dbReference type="ARBA" id="ARBA00000085"/>
    </source>
</evidence>
<dbReference type="Pfam" id="PF02518">
    <property type="entry name" value="HATPase_c"/>
    <property type="match status" value="1"/>
</dbReference>
<dbReference type="Gene3D" id="2.60.40.2380">
    <property type="match status" value="1"/>
</dbReference>
<evidence type="ECO:0000256" key="5">
    <source>
        <dbReference type="ARBA" id="ARBA00022777"/>
    </source>
</evidence>
<evidence type="ECO:0000256" key="4">
    <source>
        <dbReference type="ARBA" id="ARBA00022741"/>
    </source>
</evidence>
<gene>
    <name evidence="10" type="primary">zraS</name>
    <name evidence="10" type="ordered locus">CHU_2797</name>
</gene>
<dbReference type="Pfam" id="PF07696">
    <property type="entry name" value="7TMR-DISMED2"/>
    <property type="match status" value="1"/>
</dbReference>
<dbReference type="Pfam" id="PF07695">
    <property type="entry name" value="7TMR-DISM_7TM"/>
    <property type="match status" value="1"/>
</dbReference>
<keyword evidence="11" id="KW-1185">Reference proteome</keyword>
<dbReference type="InterPro" id="IPR011622">
    <property type="entry name" value="7TMR_DISM_rcpt_extracell_dom2"/>
</dbReference>
<comment type="catalytic activity">
    <reaction evidence="1">
        <text>ATP + protein L-histidine = ADP + protein N-phospho-L-histidine.</text>
        <dbReference type="EC" id="2.7.13.3"/>
    </reaction>
</comment>
<protein>
    <recommendedName>
        <fullName evidence="2">histidine kinase</fullName>
        <ecNumber evidence="2">2.7.13.3</ecNumber>
    </recommendedName>
</protein>
<sequence length="707" mass="79578">MIHIKRILILFFFLQSTFLFASKADSIIYFTDTGTLKDIKTSIYIFEDTSSALSFEDVILKNNFTRSKFEVPNLGVSKSTFWIRFSICNNTPSKNLLLQLSYPLLDVADLYYLNSKGIYSIIKAGDLKTFSSRKYKNQNFIYDVSIDQNETKTFYMKINSAEQILIPLYLGEKEIIAESNSLMDIMVGIYIGIILVMFLYNAFIFIMVKDISYLYYIVYILFIGLTQVTLLGYAKRLLWPENLWLASHALYIAAAIGSSCIAIFINSFLKLKTYAPKLVFCIYIIVLLYICSIIAALSEHQHLSYNIIDINGIIISIFCMYVSIKMSFQGYKPARFFLLGWTVFMIGVLIFVLRNFGFFPFNSFTNYTMPAGSALEVALLSLALADRINILKKEKEASQALALHALQQNEMIITNQNIILEKKVGERTKEIEEANSALYKALAELEKADTRLAKTGKLISLDGLSSDNTNTSNIPLKKAPDDIFDLLTKYDMNVPCDKESKIIPLNTPRNTIDYSSIQEEIEQLLSGIEDGATRTAAVVKGLRVFSPLNDTDLKRISVTESIDSILTDLHTEISGTIELAKNFTAIPEIECFPAKLNEVFMNILHNAIQAIKAKKDPENKGLIIISTYSDTKKIYISIKDNGIGMTKEIKSKIFEPFFTTKDIGNGVGLGMSVSLSIISDHNGTIELNTTYGKGTEVILTLPINYTK</sequence>
<evidence type="ECO:0000256" key="7">
    <source>
        <dbReference type="ARBA" id="ARBA00023012"/>
    </source>
</evidence>
<keyword evidence="5" id="KW-0418">Kinase</keyword>
<keyword evidence="8" id="KW-0812">Transmembrane</keyword>
<feature type="domain" description="Histidine kinase" evidence="9">
    <location>
        <begin position="505"/>
        <end position="705"/>
    </location>
</feature>
<dbReference type="GO" id="GO:0000160">
    <property type="term" value="P:phosphorelay signal transduction system"/>
    <property type="evidence" value="ECO:0007669"/>
    <property type="project" value="UniProtKB-KW"/>
</dbReference>
<keyword evidence="8" id="KW-1133">Transmembrane helix</keyword>
<dbReference type="InterPro" id="IPR005467">
    <property type="entry name" value="His_kinase_dom"/>
</dbReference>
<proteinExistence type="predicted"/>
<organism evidence="10 11">
    <name type="scientific">Cytophaga hutchinsonii (strain ATCC 33406 / DSM 1761 / CIP 103989 / NBRC 15051 / NCIMB 9469 / D465)</name>
    <dbReference type="NCBI Taxonomy" id="269798"/>
    <lineage>
        <taxon>Bacteria</taxon>
        <taxon>Pseudomonadati</taxon>
        <taxon>Bacteroidota</taxon>
        <taxon>Cytophagia</taxon>
        <taxon>Cytophagales</taxon>
        <taxon>Cytophagaceae</taxon>
        <taxon>Cytophaga</taxon>
    </lineage>
</organism>
<dbReference type="EC" id="2.7.13.3" evidence="2"/>
<dbReference type="OrthoDB" id="9806995at2"/>
<feature type="transmembrane region" description="Helical" evidence="8">
    <location>
        <begin position="213"/>
        <end position="233"/>
    </location>
</feature>
<dbReference type="KEGG" id="chu:CHU_2797"/>
<feature type="transmembrane region" description="Helical" evidence="8">
    <location>
        <begin position="245"/>
        <end position="266"/>
    </location>
</feature>
<feature type="transmembrane region" description="Helical" evidence="8">
    <location>
        <begin position="278"/>
        <end position="297"/>
    </location>
</feature>
<evidence type="ECO:0000256" key="2">
    <source>
        <dbReference type="ARBA" id="ARBA00012438"/>
    </source>
</evidence>
<dbReference type="PANTHER" id="PTHR43065">
    <property type="entry name" value="SENSOR HISTIDINE KINASE"/>
    <property type="match status" value="1"/>
</dbReference>
<evidence type="ECO:0000256" key="3">
    <source>
        <dbReference type="ARBA" id="ARBA00022679"/>
    </source>
</evidence>
<dbReference type="Proteomes" id="UP000001822">
    <property type="component" value="Chromosome"/>
</dbReference>
<dbReference type="PRINTS" id="PR00344">
    <property type="entry name" value="BCTRLSENSOR"/>
</dbReference>
<keyword evidence="8" id="KW-0472">Membrane</keyword>
<feature type="transmembrane region" description="Helical" evidence="8">
    <location>
        <begin position="303"/>
        <end position="324"/>
    </location>
</feature>